<organism evidence="1 2">
    <name type="scientific">Methylomonas rapida</name>
    <dbReference type="NCBI Taxonomy" id="2963939"/>
    <lineage>
        <taxon>Bacteria</taxon>
        <taxon>Pseudomonadati</taxon>
        <taxon>Pseudomonadota</taxon>
        <taxon>Gammaproteobacteria</taxon>
        <taxon>Methylococcales</taxon>
        <taxon>Methylococcaceae</taxon>
        <taxon>Methylomonas</taxon>
    </lineage>
</organism>
<gene>
    <name evidence="1" type="ORF">NM686_007800</name>
</gene>
<dbReference type="Proteomes" id="UP001162780">
    <property type="component" value="Chromosome"/>
</dbReference>
<dbReference type="Gene3D" id="3.10.129.10">
    <property type="entry name" value="Hotdog Thioesterase"/>
    <property type="match status" value="1"/>
</dbReference>
<dbReference type="RefSeq" id="WP_269022684.1">
    <property type="nucleotide sequence ID" value="NZ_CP113517.1"/>
</dbReference>
<keyword evidence="2" id="KW-1185">Reference proteome</keyword>
<dbReference type="InterPro" id="IPR029069">
    <property type="entry name" value="HotDog_dom_sf"/>
</dbReference>
<protein>
    <submittedName>
        <fullName evidence="1">3-hydroxylacyl-ACP dehydratase</fullName>
    </submittedName>
</protein>
<dbReference type="InterPro" id="IPR016776">
    <property type="entry name" value="ApeP-like_dehydratase"/>
</dbReference>
<dbReference type="PIRSF" id="PIRSF020565">
    <property type="entry name" value="3Ho_Ac_ACP_DH_prd"/>
    <property type="match status" value="1"/>
</dbReference>
<evidence type="ECO:0000313" key="1">
    <source>
        <dbReference type="EMBL" id="WAR46409.1"/>
    </source>
</evidence>
<reference evidence="1" key="1">
    <citation type="submission" date="2022-11" db="EMBL/GenBank/DDBJ databases">
        <title>Methylomonas rapida sp. nov., Carotenoid-Producing Obligate Methanotrophs with High Growth Characteristics and Biotechnological Potential.</title>
        <authorList>
            <person name="Tikhonova E.N."/>
            <person name="Suleimanov R.Z."/>
            <person name="Miroshnikov K."/>
            <person name="Oshkin I.Y."/>
            <person name="Belova S.E."/>
            <person name="Danilova O.V."/>
            <person name="Ashikhmin A."/>
            <person name="Konopkin A."/>
            <person name="But S.Y."/>
            <person name="Khmelenina V.N."/>
            <person name="Kuznetsov N."/>
            <person name="Pimenov N.V."/>
            <person name="Dedysh S.N."/>
        </authorList>
    </citation>
    <scope>NUCLEOTIDE SEQUENCE</scope>
    <source>
        <strain evidence="1">MP1</strain>
    </source>
</reference>
<accession>A0ABY7GPH9</accession>
<dbReference type="EMBL" id="CP113517">
    <property type="protein sequence ID" value="WAR46409.1"/>
    <property type="molecule type" value="Genomic_DNA"/>
</dbReference>
<proteinExistence type="predicted"/>
<dbReference type="Pfam" id="PF22817">
    <property type="entry name" value="ApeP-like"/>
    <property type="match status" value="1"/>
</dbReference>
<dbReference type="SUPFAM" id="SSF54637">
    <property type="entry name" value="Thioesterase/thiol ester dehydrase-isomerase"/>
    <property type="match status" value="1"/>
</dbReference>
<name>A0ABY7GPH9_9GAMM</name>
<sequence>MPQSQRMVLVDKVVEAGEAHIVVELSVRDDGLFSGPDHTVPAWVGLEYMAQAVAAFSGYQRKRRGQEIDLGFLLGTRYYECSAGQFICGTRLTVRAEKIIEAANDMVVFDCHLQGDQIQATAKLNLLMPQDSKKFLAGKGI</sequence>
<evidence type="ECO:0000313" key="2">
    <source>
        <dbReference type="Proteomes" id="UP001162780"/>
    </source>
</evidence>